<protein>
    <recommendedName>
        <fullName evidence="3">Sporulation-control protein</fullName>
    </recommendedName>
</protein>
<comment type="caution">
    <text evidence="1">The sequence shown here is derived from an EMBL/GenBank/DDBJ whole genome shotgun (WGS) entry which is preliminary data.</text>
</comment>
<sequence length="259" mass="27749">MALRGMMARLGAGGASVETLLDHPVSTPGGTVSGRVEITGGKVAQDVREVRVSLQATVEVESGDSEWREDVRFGTQPVGGAFRLEAGEHRSIPFSFGVPWQCPITTIGGWQLRGMDVGVRTTVDIAGAVDPGDLDRVHITPLPLQQAVLDALGQLGFRFRGADVEKGRLPGSELPFYQEVEFAPPASLARRINELEVTFLAGPGGVDVVLEADRRGGILSEGHDATARLRLGPADADVRRLTPLLDDRIRALGARRGWF</sequence>
<gene>
    <name evidence="1" type="ORF">GCM10023225_27020</name>
</gene>
<dbReference type="Proteomes" id="UP001501195">
    <property type="component" value="Unassembled WGS sequence"/>
</dbReference>
<evidence type="ECO:0000313" key="2">
    <source>
        <dbReference type="Proteomes" id="UP001501195"/>
    </source>
</evidence>
<dbReference type="EMBL" id="BAABIL010000444">
    <property type="protein sequence ID" value="GAA4987690.1"/>
    <property type="molecule type" value="Genomic_DNA"/>
</dbReference>
<dbReference type="Pfam" id="PF07070">
    <property type="entry name" value="Spo0M"/>
    <property type="match status" value="1"/>
</dbReference>
<proteinExistence type="predicted"/>
<reference evidence="2" key="1">
    <citation type="journal article" date="2019" name="Int. J. Syst. Evol. Microbiol.">
        <title>The Global Catalogue of Microorganisms (GCM) 10K type strain sequencing project: providing services to taxonomists for standard genome sequencing and annotation.</title>
        <authorList>
            <consortium name="The Broad Institute Genomics Platform"/>
            <consortium name="The Broad Institute Genome Sequencing Center for Infectious Disease"/>
            <person name="Wu L."/>
            <person name="Ma J."/>
        </authorList>
    </citation>
    <scope>NUCLEOTIDE SEQUENCE [LARGE SCALE GENOMIC DNA]</scope>
    <source>
        <strain evidence="2">JCM 18126</strain>
    </source>
</reference>
<evidence type="ECO:0000313" key="1">
    <source>
        <dbReference type="EMBL" id="GAA4987690.1"/>
    </source>
</evidence>
<dbReference type="InterPro" id="IPR009776">
    <property type="entry name" value="Spore_0_M"/>
</dbReference>
<evidence type="ECO:0008006" key="3">
    <source>
        <dbReference type="Google" id="ProtNLM"/>
    </source>
</evidence>
<accession>A0ABP9I4P8</accession>
<dbReference type="PANTHER" id="PTHR40053">
    <property type="entry name" value="SPORULATION-CONTROL PROTEIN SPO0M"/>
    <property type="match status" value="1"/>
</dbReference>
<dbReference type="PANTHER" id="PTHR40053:SF1">
    <property type="entry name" value="SPORULATION-CONTROL PROTEIN SPO0M"/>
    <property type="match status" value="1"/>
</dbReference>
<organism evidence="1 2">
    <name type="scientific">Kineococcus glutinatus</name>
    <dbReference type="NCBI Taxonomy" id="1070872"/>
    <lineage>
        <taxon>Bacteria</taxon>
        <taxon>Bacillati</taxon>
        <taxon>Actinomycetota</taxon>
        <taxon>Actinomycetes</taxon>
        <taxon>Kineosporiales</taxon>
        <taxon>Kineosporiaceae</taxon>
        <taxon>Kineococcus</taxon>
    </lineage>
</organism>
<name>A0ABP9I4P8_9ACTN</name>
<keyword evidence="2" id="KW-1185">Reference proteome</keyword>
<dbReference type="RefSeq" id="WP_345713153.1">
    <property type="nucleotide sequence ID" value="NZ_BAABIL010000444.1"/>
</dbReference>